<comment type="function">
    <text evidence="13">ATP-dependent carboxylate-amine ligase which exhibits weak glutamate--cysteine ligase activity.</text>
</comment>
<evidence type="ECO:0000256" key="8">
    <source>
        <dbReference type="ARBA" id="ARBA00022833"/>
    </source>
</evidence>
<dbReference type="Proteomes" id="UP000240739">
    <property type="component" value="Unassembled WGS sequence"/>
</dbReference>
<organism evidence="14 15">
    <name type="scientific">Paraconexibacter algicola</name>
    <dbReference type="NCBI Taxonomy" id="2133960"/>
    <lineage>
        <taxon>Bacteria</taxon>
        <taxon>Bacillati</taxon>
        <taxon>Actinomycetota</taxon>
        <taxon>Thermoleophilia</taxon>
        <taxon>Solirubrobacterales</taxon>
        <taxon>Paraconexibacteraceae</taxon>
        <taxon>Paraconexibacter</taxon>
    </lineage>
</organism>
<name>A0A2T4UEH5_9ACTN</name>
<evidence type="ECO:0000256" key="10">
    <source>
        <dbReference type="ARBA" id="ARBA00023049"/>
    </source>
</evidence>
<dbReference type="HAMAP" id="MF_01609">
    <property type="entry name" value="Glu_cys_ligase_2"/>
    <property type="match status" value="1"/>
</dbReference>
<dbReference type="GO" id="GO:0005524">
    <property type="term" value="F:ATP binding"/>
    <property type="evidence" value="ECO:0007669"/>
    <property type="project" value="UniProtKB-KW"/>
</dbReference>
<dbReference type="OrthoDB" id="9803842at2"/>
<keyword evidence="6 13" id="KW-0547">Nucleotide-binding</keyword>
<keyword evidence="8" id="KW-0862">Zinc</keyword>
<evidence type="ECO:0000256" key="12">
    <source>
        <dbReference type="ARBA" id="ARBA00048819"/>
    </source>
</evidence>
<evidence type="ECO:0000256" key="7">
    <source>
        <dbReference type="ARBA" id="ARBA00022801"/>
    </source>
</evidence>
<dbReference type="InterPro" id="IPR050141">
    <property type="entry name" value="GCL_type2/YbdK_subfam"/>
</dbReference>
<keyword evidence="5" id="KW-0732">Signal</keyword>
<evidence type="ECO:0000256" key="4">
    <source>
        <dbReference type="ARBA" id="ARBA00022723"/>
    </source>
</evidence>
<dbReference type="GO" id="GO:0008270">
    <property type="term" value="F:zinc ion binding"/>
    <property type="evidence" value="ECO:0007669"/>
    <property type="project" value="InterPro"/>
</dbReference>
<gene>
    <name evidence="14" type="ORF">C7Y72_14445</name>
</gene>
<keyword evidence="10" id="KW-0482">Metalloprotease</keyword>
<dbReference type="EMBL" id="PYYB01000002">
    <property type="protein sequence ID" value="PTL56187.1"/>
    <property type="molecule type" value="Genomic_DNA"/>
</dbReference>
<dbReference type="PANTHER" id="PTHR36510:SF1">
    <property type="entry name" value="GLUTAMATE--CYSTEINE LIGASE 2-RELATED"/>
    <property type="match status" value="1"/>
</dbReference>
<dbReference type="EC" id="6.3.2.2" evidence="13"/>
<comment type="similarity">
    <text evidence="13">Belongs to the glutamate--cysteine ligase type 2 family. YbdK subfamily.</text>
</comment>
<keyword evidence="11" id="KW-0865">Zymogen</keyword>
<protein>
    <recommendedName>
        <fullName evidence="13">Putative glutamate--cysteine ligase 2</fullName>
        <ecNumber evidence="13">6.3.2.2</ecNumber>
    </recommendedName>
    <alternativeName>
        <fullName evidence="13">Gamma-glutamylcysteine synthetase 2</fullName>
        <shortName evidence="13">GCS 2</shortName>
        <shortName evidence="13">Gamma-GCS 2</shortName>
    </alternativeName>
</protein>
<keyword evidence="15" id="KW-1185">Reference proteome</keyword>
<dbReference type="RefSeq" id="WP_107569906.1">
    <property type="nucleotide sequence ID" value="NZ_PYYB01000002.1"/>
</dbReference>
<dbReference type="SUPFAM" id="SSF55931">
    <property type="entry name" value="Glutamine synthetase/guanido kinase"/>
    <property type="match status" value="1"/>
</dbReference>
<keyword evidence="7" id="KW-0378">Hydrolase</keyword>
<dbReference type="NCBIfam" id="TIGR02050">
    <property type="entry name" value="gshA_cyan_rel"/>
    <property type="match status" value="1"/>
</dbReference>
<reference evidence="14 15" key="1">
    <citation type="submission" date="2018-03" db="EMBL/GenBank/DDBJ databases">
        <title>Aquarubrobacter algicola gen. nov., sp. nov., a novel actinobacterium isolated from shallow eutrophic lake during the end of cyanobacterial harmful algal blooms.</title>
        <authorList>
            <person name="Chun S.J."/>
        </authorList>
    </citation>
    <scope>NUCLEOTIDE SEQUENCE [LARGE SCALE GENOMIC DNA]</scope>
    <source>
        <strain evidence="14 15">Seoho-28</strain>
    </source>
</reference>
<dbReference type="GO" id="GO:0004357">
    <property type="term" value="F:glutamate-cysteine ligase activity"/>
    <property type="evidence" value="ECO:0007669"/>
    <property type="project" value="UniProtKB-EC"/>
</dbReference>
<comment type="cofactor">
    <cofactor evidence="1">
        <name>Zn(2+)</name>
        <dbReference type="ChEBI" id="CHEBI:29105"/>
    </cofactor>
</comment>
<keyword evidence="9 13" id="KW-0067">ATP-binding</keyword>
<comment type="caution">
    <text evidence="14">The sequence shown here is derived from an EMBL/GenBank/DDBJ whole genome shotgun (WGS) entry which is preliminary data.</text>
</comment>
<accession>A0A2T4UEH5</accession>
<dbReference type="PROSITE" id="PS00546">
    <property type="entry name" value="CYSTEINE_SWITCH"/>
    <property type="match status" value="1"/>
</dbReference>
<evidence type="ECO:0000313" key="15">
    <source>
        <dbReference type="Proteomes" id="UP000240739"/>
    </source>
</evidence>
<evidence type="ECO:0000313" key="14">
    <source>
        <dbReference type="EMBL" id="PTL56187.1"/>
    </source>
</evidence>
<dbReference type="GO" id="GO:0031012">
    <property type="term" value="C:extracellular matrix"/>
    <property type="evidence" value="ECO:0007669"/>
    <property type="project" value="InterPro"/>
</dbReference>
<keyword evidence="4" id="KW-0479">Metal-binding</keyword>
<dbReference type="PANTHER" id="PTHR36510">
    <property type="entry name" value="GLUTAMATE--CYSTEINE LIGASE 2-RELATED"/>
    <property type="match status" value="1"/>
</dbReference>
<dbReference type="InterPro" id="IPR011793">
    <property type="entry name" value="YbdK"/>
</dbReference>
<evidence type="ECO:0000256" key="5">
    <source>
        <dbReference type="ARBA" id="ARBA00022729"/>
    </source>
</evidence>
<evidence type="ECO:0000256" key="9">
    <source>
        <dbReference type="ARBA" id="ARBA00022840"/>
    </source>
</evidence>
<proteinExistence type="inferred from homology"/>
<evidence type="ECO:0000256" key="13">
    <source>
        <dbReference type="HAMAP-Rule" id="MF_01609"/>
    </source>
</evidence>
<dbReference type="AlphaFoldDB" id="A0A2T4UEH5"/>
<evidence type="ECO:0000256" key="11">
    <source>
        <dbReference type="ARBA" id="ARBA00023145"/>
    </source>
</evidence>
<evidence type="ECO:0000256" key="1">
    <source>
        <dbReference type="ARBA" id="ARBA00001947"/>
    </source>
</evidence>
<sequence length="388" mass="42793">MIDVAAAYEAYATSVDRTVGIEEEFAILDPTSLDLAPRYEELLAACQDDAPLAASVSGELISSEIEIRSGRGEDVHDALARQRDARRRLFALAGRHDALLAAQGTHPWADYREQPNIDTEHYRRVVDGLQYVARRNNTFSLHVHVGVHGADRAIRVCDRLRGVLPTLLAISANSPFLDARDSGLHSARTQAFTKTFPRCGIPDAYGSWQAYADYIDLLVRTSSIVEYTQIWWSVRPHFSFGTVEVRICDAQADAAEADALTELVVACVAQAARDEDEGRPAAGGPDLPARLVEENMWRAIRFGMDGRLLDLDRLVEEPAGAARDRLWEWTAPVRAEIGLTDLKLPARNGAQRQRALLAQGATMEEAFRASVQETQDTYANTPQEAPSA</sequence>
<keyword evidence="2 13" id="KW-0436">Ligase</keyword>
<evidence type="ECO:0000256" key="6">
    <source>
        <dbReference type="ARBA" id="ARBA00022741"/>
    </source>
</evidence>
<dbReference type="GO" id="GO:0004222">
    <property type="term" value="F:metalloendopeptidase activity"/>
    <property type="evidence" value="ECO:0007669"/>
    <property type="project" value="InterPro"/>
</dbReference>
<dbReference type="InterPro" id="IPR021158">
    <property type="entry name" value="Pept_M10A_Zn_BS"/>
</dbReference>
<evidence type="ECO:0000256" key="2">
    <source>
        <dbReference type="ARBA" id="ARBA00022598"/>
    </source>
</evidence>
<keyword evidence="3" id="KW-0645">Protease</keyword>
<dbReference type="Pfam" id="PF04107">
    <property type="entry name" value="GCS2"/>
    <property type="match status" value="1"/>
</dbReference>
<evidence type="ECO:0000256" key="3">
    <source>
        <dbReference type="ARBA" id="ARBA00022670"/>
    </source>
</evidence>
<dbReference type="Gene3D" id="3.30.590.20">
    <property type="match status" value="1"/>
</dbReference>
<dbReference type="InterPro" id="IPR014746">
    <property type="entry name" value="Gln_synth/guanido_kin_cat_dom"/>
</dbReference>
<comment type="catalytic activity">
    <reaction evidence="12 13">
        <text>L-cysteine + L-glutamate + ATP = gamma-L-glutamyl-L-cysteine + ADP + phosphate + H(+)</text>
        <dbReference type="Rhea" id="RHEA:13285"/>
        <dbReference type="ChEBI" id="CHEBI:15378"/>
        <dbReference type="ChEBI" id="CHEBI:29985"/>
        <dbReference type="ChEBI" id="CHEBI:30616"/>
        <dbReference type="ChEBI" id="CHEBI:35235"/>
        <dbReference type="ChEBI" id="CHEBI:43474"/>
        <dbReference type="ChEBI" id="CHEBI:58173"/>
        <dbReference type="ChEBI" id="CHEBI:456216"/>
        <dbReference type="EC" id="6.3.2.2"/>
    </reaction>
</comment>
<dbReference type="InterPro" id="IPR006336">
    <property type="entry name" value="GCS2"/>
</dbReference>
<dbReference type="GO" id="GO:0042398">
    <property type="term" value="P:modified amino acid biosynthetic process"/>
    <property type="evidence" value="ECO:0007669"/>
    <property type="project" value="InterPro"/>
</dbReference>
<dbReference type="GO" id="GO:0006508">
    <property type="term" value="P:proteolysis"/>
    <property type="evidence" value="ECO:0007669"/>
    <property type="project" value="UniProtKB-KW"/>
</dbReference>